<feature type="region of interest" description="Disordered" evidence="6">
    <location>
        <begin position="61"/>
        <end position="92"/>
    </location>
</feature>
<keyword evidence="3 5" id="KW-0131">Cell cycle</keyword>
<name>A0A919PVJ0_9ACTN</name>
<dbReference type="Gene3D" id="3.30.110.150">
    <property type="entry name" value="SepF-like protein"/>
    <property type="match status" value="1"/>
</dbReference>
<comment type="subcellular location">
    <subcellularLocation>
        <location evidence="5">Cytoplasm</location>
    </subcellularLocation>
    <text evidence="5">Localizes to the division site, in a FtsZ-dependent manner.</text>
</comment>
<evidence type="ECO:0000256" key="3">
    <source>
        <dbReference type="ARBA" id="ARBA00023306"/>
    </source>
</evidence>
<comment type="caution">
    <text evidence="7">The sequence shown here is derived from an EMBL/GenBank/DDBJ whole genome shotgun (WGS) entry which is preliminary data.</text>
</comment>
<dbReference type="InterPro" id="IPR007561">
    <property type="entry name" value="Cell_div_SepF/SepF-rel"/>
</dbReference>
<evidence type="ECO:0000256" key="4">
    <source>
        <dbReference type="ARBA" id="ARBA00044936"/>
    </source>
</evidence>
<evidence type="ECO:0000313" key="7">
    <source>
        <dbReference type="EMBL" id="GIG51271.1"/>
    </source>
</evidence>
<dbReference type="Pfam" id="PF04472">
    <property type="entry name" value="SepF"/>
    <property type="match status" value="1"/>
</dbReference>
<keyword evidence="1 5" id="KW-0132">Cell division</keyword>
<evidence type="ECO:0000256" key="5">
    <source>
        <dbReference type="HAMAP-Rule" id="MF_01197"/>
    </source>
</evidence>
<comment type="similarity">
    <text evidence="5">Belongs to the SepF family.</text>
</comment>
<proteinExistence type="inferred from homology"/>
<comment type="subunit">
    <text evidence="5">Homodimer. Interacts with FtsZ.</text>
</comment>
<feature type="compositionally biased region" description="Acidic residues" evidence="6">
    <location>
        <begin position="65"/>
        <end position="75"/>
    </location>
</feature>
<dbReference type="EMBL" id="BONQ01000152">
    <property type="protein sequence ID" value="GIG51271.1"/>
    <property type="molecule type" value="Genomic_DNA"/>
</dbReference>
<dbReference type="GO" id="GO:0005737">
    <property type="term" value="C:cytoplasm"/>
    <property type="evidence" value="ECO:0007669"/>
    <property type="project" value="UniProtKB-SubCell"/>
</dbReference>
<keyword evidence="2 5" id="KW-0717">Septation</keyword>
<keyword evidence="5" id="KW-0963">Cytoplasm</keyword>
<dbReference type="PANTHER" id="PTHR35798:SF1">
    <property type="entry name" value="CELL DIVISION PROTEIN SEPF"/>
    <property type="match status" value="1"/>
</dbReference>
<feature type="compositionally biased region" description="Basic and acidic residues" evidence="6">
    <location>
        <begin position="83"/>
        <end position="92"/>
    </location>
</feature>
<dbReference type="Proteomes" id="UP000660611">
    <property type="component" value="Unassembled WGS sequence"/>
</dbReference>
<dbReference type="GO" id="GO:0000917">
    <property type="term" value="P:division septum assembly"/>
    <property type="evidence" value="ECO:0007669"/>
    <property type="project" value="UniProtKB-KW"/>
</dbReference>
<evidence type="ECO:0000256" key="1">
    <source>
        <dbReference type="ARBA" id="ARBA00022618"/>
    </source>
</evidence>
<evidence type="ECO:0000256" key="2">
    <source>
        <dbReference type="ARBA" id="ARBA00023210"/>
    </source>
</evidence>
<organism evidence="7 8">
    <name type="scientific">Dactylosporangium siamense</name>
    <dbReference type="NCBI Taxonomy" id="685454"/>
    <lineage>
        <taxon>Bacteria</taxon>
        <taxon>Bacillati</taxon>
        <taxon>Actinomycetota</taxon>
        <taxon>Actinomycetes</taxon>
        <taxon>Micromonosporales</taxon>
        <taxon>Micromonosporaceae</taxon>
        <taxon>Dactylosporangium</taxon>
    </lineage>
</organism>
<dbReference type="InterPro" id="IPR023052">
    <property type="entry name" value="Cell_div_SepF"/>
</dbReference>
<feature type="compositionally biased region" description="Basic and acidic residues" evidence="6">
    <location>
        <begin position="181"/>
        <end position="191"/>
    </location>
</feature>
<dbReference type="HAMAP" id="MF_01197">
    <property type="entry name" value="SepF"/>
    <property type="match status" value="1"/>
</dbReference>
<dbReference type="PANTHER" id="PTHR35798">
    <property type="entry name" value="CELL DIVISION PROTEIN SEPF"/>
    <property type="match status" value="1"/>
</dbReference>
<gene>
    <name evidence="5" type="primary">sepF</name>
    <name evidence="7" type="ORF">Dsi01nite_093120</name>
</gene>
<feature type="compositionally biased region" description="Polar residues" evidence="6">
    <location>
        <begin position="155"/>
        <end position="169"/>
    </location>
</feature>
<sequence length="286" mass="31330">MWFCAGGAVEHHVIGGTDNGGKCRMAVDGGARMGALRRAGVWLGLVEDEDERGYDDRHYRGYGDDFADDEDDVDDVPAPRARTTSDRLSGSDRLADRLAGSERLSDRLAGSERLADRLAGSERLTASERLAASERLTASERLSAAERDAAASRSTVRSITRPTTVSYPTRDNLALAPQPSTRERPVAEEDAEDRRYAITTLHPTTYNEARTIGEHFRDGHPVIMNLTEMDEADAKRLVDFAAGLVFGLRGNFERVTNRVFLLSPANVQVTAEDKAKIAEGGFFNQS</sequence>
<reference evidence="7" key="1">
    <citation type="submission" date="2021-01" db="EMBL/GenBank/DDBJ databases">
        <title>Whole genome shotgun sequence of Dactylosporangium siamense NBRC 106093.</title>
        <authorList>
            <person name="Komaki H."/>
            <person name="Tamura T."/>
        </authorList>
    </citation>
    <scope>NUCLEOTIDE SEQUENCE</scope>
    <source>
        <strain evidence="7">NBRC 106093</strain>
    </source>
</reference>
<evidence type="ECO:0000313" key="8">
    <source>
        <dbReference type="Proteomes" id="UP000660611"/>
    </source>
</evidence>
<keyword evidence="8" id="KW-1185">Reference proteome</keyword>
<feature type="region of interest" description="Disordered" evidence="6">
    <location>
        <begin position="144"/>
        <end position="191"/>
    </location>
</feature>
<dbReference type="AlphaFoldDB" id="A0A919PVJ0"/>
<protein>
    <recommendedName>
        <fullName evidence="5">Cell division protein SepF</fullName>
    </recommendedName>
</protein>
<dbReference type="InterPro" id="IPR038594">
    <property type="entry name" value="SepF-like_sf"/>
</dbReference>
<accession>A0A919PVJ0</accession>
<evidence type="ECO:0000256" key="6">
    <source>
        <dbReference type="SAM" id="MobiDB-lite"/>
    </source>
</evidence>
<comment type="function">
    <text evidence="4 5">Cell division protein that is part of the divisome complex and is recruited early to the Z-ring. Probably stimulates Z-ring formation, perhaps through the cross-linking of FtsZ protofilaments. Its function overlaps with FtsA.</text>
</comment>
<dbReference type="GO" id="GO:0043093">
    <property type="term" value="P:FtsZ-dependent cytokinesis"/>
    <property type="evidence" value="ECO:0007669"/>
    <property type="project" value="UniProtKB-UniRule"/>
</dbReference>